<sequence>MAKRYDRAESARLLLEASAIEFAQHGIGGARVDKIADRAGVNKASIYTYFGKKDDLFAALLQEKLGELAEHVPISSDEIPAYAGHLFDFLCDNPEIVRLFEQEGMHYDPQDVPGFEERAAYFHHRVEIVQGALASNGDGAAVFFSVIAMSYWFIAAPQMVRMIFGDIAPEAARSRYRAQVVANAAAIIRAAGEDHS</sequence>
<dbReference type="PANTHER" id="PTHR30328">
    <property type="entry name" value="TRANSCRIPTIONAL REPRESSOR"/>
    <property type="match status" value="1"/>
</dbReference>
<dbReference type="PROSITE" id="PS50977">
    <property type="entry name" value="HTH_TETR_2"/>
    <property type="match status" value="1"/>
</dbReference>
<evidence type="ECO:0000259" key="3">
    <source>
        <dbReference type="PROSITE" id="PS50977"/>
    </source>
</evidence>
<dbReference type="GO" id="GO:0006355">
    <property type="term" value="P:regulation of DNA-templated transcription"/>
    <property type="evidence" value="ECO:0007669"/>
    <property type="project" value="UniProtKB-ARBA"/>
</dbReference>
<dbReference type="Pfam" id="PF17926">
    <property type="entry name" value="TetR_C_21"/>
    <property type="match status" value="1"/>
</dbReference>
<evidence type="ECO:0000256" key="2">
    <source>
        <dbReference type="PROSITE-ProRule" id="PRU00335"/>
    </source>
</evidence>
<dbReference type="RefSeq" id="WP_163288898.1">
    <property type="nucleotide sequence ID" value="NZ_JAAGWY010000001.1"/>
</dbReference>
<proteinExistence type="predicted"/>
<dbReference type="Proteomes" id="UP000474967">
    <property type="component" value="Unassembled WGS sequence"/>
</dbReference>
<dbReference type="PRINTS" id="PR00455">
    <property type="entry name" value="HTHTETR"/>
</dbReference>
<dbReference type="Gene3D" id="1.10.357.10">
    <property type="entry name" value="Tetracycline Repressor, domain 2"/>
    <property type="match status" value="1"/>
</dbReference>
<feature type="domain" description="HTH tetR-type" evidence="3">
    <location>
        <begin position="8"/>
        <end position="68"/>
    </location>
</feature>
<gene>
    <name evidence="4" type="ORF">G3T36_07535</name>
</gene>
<dbReference type="GO" id="GO:0003677">
    <property type="term" value="F:DNA binding"/>
    <property type="evidence" value="ECO:0007669"/>
    <property type="project" value="UniProtKB-UniRule"/>
</dbReference>
<dbReference type="InterPro" id="IPR001647">
    <property type="entry name" value="HTH_TetR"/>
</dbReference>
<feature type="DNA-binding region" description="H-T-H motif" evidence="2">
    <location>
        <begin position="31"/>
        <end position="50"/>
    </location>
</feature>
<dbReference type="EMBL" id="JAAGWY010000001">
    <property type="protein sequence ID" value="NEN05722.1"/>
    <property type="molecule type" value="Genomic_DNA"/>
</dbReference>
<organism evidence="4 5">
    <name type="scientific">Leifsonia tongyongensis</name>
    <dbReference type="NCBI Taxonomy" id="1268043"/>
    <lineage>
        <taxon>Bacteria</taxon>
        <taxon>Bacillati</taxon>
        <taxon>Actinomycetota</taxon>
        <taxon>Actinomycetes</taxon>
        <taxon>Micrococcales</taxon>
        <taxon>Microbacteriaceae</taxon>
        <taxon>Leifsonia</taxon>
    </lineage>
</organism>
<dbReference type="InterPro" id="IPR009057">
    <property type="entry name" value="Homeodomain-like_sf"/>
</dbReference>
<dbReference type="Pfam" id="PF00440">
    <property type="entry name" value="TetR_N"/>
    <property type="match status" value="1"/>
</dbReference>
<dbReference type="PANTHER" id="PTHR30328:SF54">
    <property type="entry name" value="HTH-TYPE TRANSCRIPTIONAL REPRESSOR SCO4008"/>
    <property type="match status" value="1"/>
</dbReference>
<name>A0A6L9XWC3_9MICO</name>
<dbReference type="InterPro" id="IPR036271">
    <property type="entry name" value="Tet_transcr_reg_TetR-rel_C_sf"/>
</dbReference>
<dbReference type="InterPro" id="IPR041467">
    <property type="entry name" value="Sco4008_C"/>
</dbReference>
<evidence type="ECO:0000313" key="4">
    <source>
        <dbReference type="EMBL" id="NEN05722.1"/>
    </source>
</evidence>
<accession>A0A6L9XWC3</accession>
<dbReference type="SUPFAM" id="SSF48498">
    <property type="entry name" value="Tetracyclin repressor-like, C-terminal domain"/>
    <property type="match status" value="1"/>
</dbReference>
<comment type="caution">
    <text evidence="4">The sequence shown here is derived from an EMBL/GenBank/DDBJ whole genome shotgun (WGS) entry which is preliminary data.</text>
</comment>
<dbReference type="SUPFAM" id="SSF46689">
    <property type="entry name" value="Homeodomain-like"/>
    <property type="match status" value="1"/>
</dbReference>
<reference evidence="4 5" key="1">
    <citation type="journal article" date="2014" name="J. Microbiol.">
        <title>Diaminobutyricibacter tongyongensis gen. nov., sp. nov. and Homoserinibacter gongjuensis gen. nov., sp. nov. belong to the family Microbacteriaceae.</title>
        <authorList>
            <person name="Kim S.J."/>
            <person name="Ahn J.H."/>
            <person name="Weon H.Y."/>
            <person name="Hamada M."/>
            <person name="Suzuki K."/>
            <person name="Kwon S.W."/>
        </authorList>
    </citation>
    <scope>NUCLEOTIDE SEQUENCE [LARGE SCALE GENOMIC DNA]</scope>
    <source>
        <strain evidence="4 5">NBRC 108724</strain>
    </source>
</reference>
<keyword evidence="5" id="KW-1185">Reference proteome</keyword>
<keyword evidence="1 2" id="KW-0238">DNA-binding</keyword>
<evidence type="ECO:0000256" key="1">
    <source>
        <dbReference type="ARBA" id="ARBA00023125"/>
    </source>
</evidence>
<protein>
    <submittedName>
        <fullName evidence="4">TetR/AcrR family transcriptional regulator</fullName>
    </submittedName>
</protein>
<dbReference type="AlphaFoldDB" id="A0A6L9XWC3"/>
<dbReference type="InterPro" id="IPR050109">
    <property type="entry name" value="HTH-type_TetR-like_transc_reg"/>
</dbReference>
<evidence type="ECO:0000313" key="5">
    <source>
        <dbReference type="Proteomes" id="UP000474967"/>
    </source>
</evidence>